<keyword evidence="2" id="KW-0695">RNA-directed DNA polymerase</keyword>
<name>A0A6L2MHV8_TANCI</name>
<proteinExistence type="predicted"/>
<dbReference type="PANTHER" id="PTHR48475:SF2">
    <property type="entry name" value="RIBONUCLEASE H"/>
    <property type="match status" value="1"/>
</dbReference>
<dbReference type="GO" id="GO:0003676">
    <property type="term" value="F:nucleic acid binding"/>
    <property type="evidence" value="ECO:0007669"/>
    <property type="project" value="InterPro"/>
</dbReference>
<gene>
    <name evidence="2" type="ORF">Tci_044865</name>
</gene>
<dbReference type="InterPro" id="IPR012337">
    <property type="entry name" value="RNaseH-like_sf"/>
</dbReference>
<keyword evidence="2" id="KW-0808">Transferase</keyword>
<dbReference type="PANTHER" id="PTHR48475">
    <property type="entry name" value="RIBONUCLEASE H"/>
    <property type="match status" value="1"/>
</dbReference>
<organism evidence="2">
    <name type="scientific">Tanacetum cinerariifolium</name>
    <name type="common">Dalmatian daisy</name>
    <name type="synonym">Chrysanthemum cinerariifolium</name>
    <dbReference type="NCBI Taxonomy" id="118510"/>
    <lineage>
        <taxon>Eukaryota</taxon>
        <taxon>Viridiplantae</taxon>
        <taxon>Streptophyta</taxon>
        <taxon>Embryophyta</taxon>
        <taxon>Tracheophyta</taxon>
        <taxon>Spermatophyta</taxon>
        <taxon>Magnoliopsida</taxon>
        <taxon>eudicotyledons</taxon>
        <taxon>Gunneridae</taxon>
        <taxon>Pentapetalae</taxon>
        <taxon>asterids</taxon>
        <taxon>campanulids</taxon>
        <taxon>Asterales</taxon>
        <taxon>Asteraceae</taxon>
        <taxon>Asteroideae</taxon>
        <taxon>Anthemideae</taxon>
        <taxon>Anthemidinae</taxon>
        <taxon>Tanacetum</taxon>
    </lineage>
</organism>
<evidence type="ECO:0000259" key="1">
    <source>
        <dbReference type="Pfam" id="PF13456"/>
    </source>
</evidence>
<dbReference type="Gene3D" id="3.30.420.10">
    <property type="entry name" value="Ribonuclease H-like superfamily/Ribonuclease H"/>
    <property type="match status" value="1"/>
</dbReference>
<evidence type="ECO:0000313" key="2">
    <source>
        <dbReference type="EMBL" id="GEU72887.1"/>
    </source>
</evidence>
<keyword evidence="2" id="KW-0548">Nucleotidyltransferase</keyword>
<dbReference type="AlphaFoldDB" id="A0A6L2MHV8"/>
<comment type="caution">
    <text evidence="2">The sequence shown here is derived from an EMBL/GenBank/DDBJ whole genome shotgun (WGS) entry which is preliminary data.</text>
</comment>
<dbReference type="InterPro" id="IPR002156">
    <property type="entry name" value="RNaseH_domain"/>
</dbReference>
<dbReference type="Pfam" id="PF13456">
    <property type="entry name" value="RVT_3"/>
    <property type="match status" value="1"/>
</dbReference>
<protein>
    <submittedName>
        <fullName evidence="2">Reverse transcriptase domain-containing protein</fullName>
    </submittedName>
</protein>
<reference evidence="2" key="1">
    <citation type="journal article" date="2019" name="Sci. Rep.">
        <title>Draft genome of Tanacetum cinerariifolium, the natural source of mosquito coil.</title>
        <authorList>
            <person name="Yamashiro T."/>
            <person name="Shiraishi A."/>
            <person name="Satake H."/>
            <person name="Nakayama K."/>
        </authorList>
    </citation>
    <scope>NUCLEOTIDE SEQUENCE</scope>
</reference>
<dbReference type="EMBL" id="BKCJ010006582">
    <property type="protein sequence ID" value="GEU72887.1"/>
    <property type="molecule type" value="Genomic_DNA"/>
</dbReference>
<dbReference type="GO" id="GO:0004523">
    <property type="term" value="F:RNA-DNA hybrid ribonuclease activity"/>
    <property type="evidence" value="ECO:0007669"/>
    <property type="project" value="InterPro"/>
</dbReference>
<accession>A0A6L2MHV8</accession>
<sequence>MGIQKLRVYVDSNLVANQINGEFEARGESMIRYLMKAREYAEAFRKFKIRHVPRALNHNADALRNLVATTFFELTKKALLEVLKERSTKLKEVNMVVKEEGDTWMTPIIKCIEKDESSSVIGSKSYDARILLANHAFECTLRDSKVRLMSNTLASAAASKGEHNINQGPMAFLPIGTGHSEIGMPAHRTMMISEAVNNFELRLNLDLLQERRDMEAIKEAKYKKKMEQQYNKRVRSVSFFPGKYMYRRNEANRAENHEKLAPT</sequence>
<dbReference type="SUPFAM" id="SSF53098">
    <property type="entry name" value="Ribonuclease H-like"/>
    <property type="match status" value="1"/>
</dbReference>
<feature type="domain" description="RNase H type-1" evidence="1">
    <location>
        <begin position="2"/>
        <end position="63"/>
    </location>
</feature>
<dbReference type="GO" id="GO:0003964">
    <property type="term" value="F:RNA-directed DNA polymerase activity"/>
    <property type="evidence" value="ECO:0007669"/>
    <property type="project" value="UniProtKB-KW"/>
</dbReference>
<dbReference type="InterPro" id="IPR036397">
    <property type="entry name" value="RNaseH_sf"/>
</dbReference>